<name>A0A8H4VJZ6_9AGAR</name>
<sequence>MTSKFIIDAQNFGLPSDKTCHGKQDLTLAKSDLNSKKIANIKASNDSTPMRRCPLSAAYNNDTHYQQPAVDTIYNNDEIQAQPAAARSLPMKNADVKNYEPQAFLCIPYQRVADDSKNAMPGASSVVFE</sequence>
<evidence type="ECO:0000313" key="1">
    <source>
        <dbReference type="EMBL" id="KAF4612643.1"/>
    </source>
</evidence>
<reference evidence="1 2" key="1">
    <citation type="submission" date="2019-12" db="EMBL/GenBank/DDBJ databases">
        <authorList>
            <person name="Floudas D."/>
            <person name="Bentzer J."/>
            <person name="Ahren D."/>
            <person name="Johansson T."/>
            <person name="Persson P."/>
            <person name="Tunlid A."/>
        </authorList>
    </citation>
    <scope>NUCLEOTIDE SEQUENCE [LARGE SCALE GENOMIC DNA]</scope>
    <source>
        <strain evidence="1 2">CBS 102.39</strain>
    </source>
</reference>
<dbReference type="Proteomes" id="UP000521872">
    <property type="component" value="Unassembled WGS sequence"/>
</dbReference>
<proteinExistence type="predicted"/>
<gene>
    <name evidence="1" type="ORF">D9613_011795</name>
</gene>
<evidence type="ECO:0000313" key="2">
    <source>
        <dbReference type="Proteomes" id="UP000521872"/>
    </source>
</evidence>
<dbReference type="AlphaFoldDB" id="A0A8H4VJZ6"/>
<comment type="caution">
    <text evidence="1">The sequence shown here is derived from an EMBL/GenBank/DDBJ whole genome shotgun (WGS) entry which is preliminary data.</text>
</comment>
<keyword evidence="2" id="KW-1185">Reference proteome</keyword>
<accession>A0A8H4VJZ6</accession>
<dbReference type="EMBL" id="JAACJL010000047">
    <property type="protein sequence ID" value="KAF4612643.1"/>
    <property type="molecule type" value="Genomic_DNA"/>
</dbReference>
<organism evidence="1 2">
    <name type="scientific">Agrocybe pediades</name>
    <dbReference type="NCBI Taxonomy" id="84607"/>
    <lineage>
        <taxon>Eukaryota</taxon>
        <taxon>Fungi</taxon>
        <taxon>Dikarya</taxon>
        <taxon>Basidiomycota</taxon>
        <taxon>Agaricomycotina</taxon>
        <taxon>Agaricomycetes</taxon>
        <taxon>Agaricomycetidae</taxon>
        <taxon>Agaricales</taxon>
        <taxon>Agaricineae</taxon>
        <taxon>Strophariaceae</taxon>
        <taxon>Agrocybe</taxon>
    </lineage>
</organism>
<protein>
    <submittedName>
        <fullName evidence="1">Uncharacterized protein</fullName>
    </submittedName>
</protein>